<dbReference type="eggNOG" id="COG5285">
    <property type="taxonomic scope" value="Bacteria"/>
</dbReference>
<sequence>MDLAAFQRDGAAHFLTVLGSDAVARLREQLEPELKGRPGRRLTGGLDSVLPALTDVASRLIGPAAFPVRAVVFDKTSETNWSVAWHQDRTIAVRERRDAQGYGPWSVKDDIPHVEPPISVMAGMVTLRLHLDDCENDNAPLTVALGSHAFGRVPAPEVAGLARSLPNLACCARAGDVWAYSTLILHMSERSRLAGRRRVVQVDYSAEGLPGDVRWRGL</sequence>
<dbReference type="SUPFAM" id="SSF51197">
    <property type="entry name" value="Clavaminate synthase-like"/>
    <property type="match status" value="1"/>
</dbReference>
<evidence type="ECO:0000313" key="2">
    <source>
        <dbReference type="Proteomes" id="UP000006512"/>
    </source>
</evidence>
<dbReference type="STRING" id="715226.ABI_18280"/>
<dbReference type="EMBL" id="GL883077">
    <property type="protein sequence ID" value="EGF93388.1"/>
    <property type="molecule type" value="Genomic_DNA"/>
</dbReference>
<gene>
    <name evidence="1" type="ORF">ABI_18280</name>
</gene>
<dbReference type="Proteomes" id="UP000006512">
    <property type="component" value="Unassembled WGS sequence"/>
</dbReference>
<dbReference type="Pfam" id="PF05721">
    <property type="entry name" value="PhyH"/>
    <property type="match status" value="1"/>
</dbReference>
<dbReference type="AlphaFoldDB" id="F4QKT6"/>
<reference evidence="2" key="1">
    <citation type="submission" date="2011-03" db="EMBL/GenBank/DDBJ databases">
        <title>Draft genome sequence of Brevundimonas diminuta.</title>
        <authorList>
            <person name="Brown P.J.B."/>
            <person name="Buechlein A."/>
            <person name="Hemmerich C."/>
            <person name="Brun Y.V."/>
        </authorList>
    </citation>
    <scope>NUCLEOTIDE SEQUENCE [LARGE SCALE GENOMIC DNA]</scope>
    <source>
        <strain evidence="2">C19</strain>
    </source>
</reference>
<keyword evidence="1" id="KW-0223">Dioxygenase</keyword>
<evidence type="ECO:0000313" key="1">
    <source>
        <dbReference type="EMBL" id="EGF93388.1"/>
    </source>
</evidence>
<protein>
    <submittedName>
        <fullName evidence="1">Phytanoyl-CoA dioxygenase PhyH family protein</fullName>
    </submittedName>
</protein>
<dbReference type="OrthoDB" id="9791262at2"/>
<proteinExistence type="predicted"/>
<dbReference type="InterPro" id="IPR008775">
    <property type="entry name" value="Phytyl_CoA_dOase-like"/>
</dbReference>
<organism evidence="1 2">
    <name type="scientific">Asticcacaulis biprosthecium C19</name>
    <dbReference type="NCBI Taxonomy" id="715226"/>
    <lineage>
        <taxon>Bacteria</taxon>
        <taxon>Pseudomonadati</taxon>
        <taxon>Pseudomonadota</taxon>
        <taxon>Alphaproteobacteria</taxon>
        <taxon>Caulobacterales</taxon>
        <taxon>Caulobacteraceae</taxon>
        <taxon>Asticcacaulis</taxon>
    </lineage>
</organism>
<keyword evidence="1" id="KW-0560">Oxidoreductase</keyword>
<keyword evidence="2" id="KW-1185">Reference proteome</keyword>
<dbReference type="Gene3D" id="2.60.120.620">
    <property type="entry name" value="q2cbj1_9rhob like domain"/>
    <property type="match status" value="1"/>
</dbReference>
<name>F4QKT6_9CAUL</name>
<dbReference type="RefSeq" id="WP_006272585.1">
    <property type="nucleotide sequence ID" value="NZ_GL883077.1"/>
</dbReference>
<dbReference type="HOGENOM" id="CLU_085070_0_0_5"/>
<accession>F4QKT6</accession>
<dbReference type="GO" id="GO:0016706">
    <property type="term" value="F:2-oxoglutarate-dependent dioxygenase activity"/>
    <property type="evidence" value="ECO:0007669"/>
    <property type="project" value="UniProtKB-ARBA"/>
</dbReference>